<gene>
    <name evidence="1" type="ORF">BDM02DRAFT_3132218</name>
</gene>
<comment type="caution">
    <text evidence="1">The sequence shown here is derived from an EMBL/GenBank/DDBJ whole genome shotgun (WGS) entry which is preliminary data.</text>
</comment>
<sequence length="746" mass="83041">MAAFLMLMSNAHDAPRFSSDPSGFNAFFDDVNELARRAGLSEADKIKWACRYAGTESDSWRSVPCLATGRDPVPMFAEFKREVMQRYPHLSNDRRYTNRDLECLIDRTRESIDMSRDDLGGYYRKFITYSEYLIHHGRLSARERNSAYLRGFPQPVRARVLQRLSIKHPDVLPDEGYEFVDVHDAAVFVLSSGGHALPEDSPLPPTRHAGSLEQGSVGELVRAMSELTRVFATNMQSSQAPPSRPPPRFPPRPPTPGGVVSNPPRWGPTNPDSYESGCMFCSGQGHYVRDCPVAAQYLQQGKVIRNGYGKLLLPDGRYIPQNIPSKNMRECLDNYWSSEGIRGHEENTRDMVATHFLKGPDECVFMFDITPTGDYGSSSTSSRDEDSDVLEQIQVMQAQIDSLRKVHEVHAVQKGKRAQFDGVELLKRTGPPRRNPPAPAPAPSQPPTIHARGPPPQPSANQSQPPQPPMNVTGKPGARAGERPFQRPQGPMRPVAMQLKPPAEDPKFRYQSPVETGVKTTDLADRALDAKFMISTHELLAAAPDVRRHVKDLVSSKKVAVNSLEVDPVDSYLTSCFDLEIPPSPLDLYKYELSSLSAVPSLPLRIIYPSFTPGVEPECILDSGAQVVVMRKDIWERLRAPITANKSIPMESVNSGTTTTLGLVENYPVHLGPVTIYLQIQVVEDAPFEVLLGRPFFDVTSCSEVSSSGGSHEIHIRDPKTGTPYVFAMHPRLRKTPREVSVNFRW</sequence>
<accession>A0ACB6Z2T1</accession>
<protein>
    <submittedName>
        <fullName evidence="1">Uncharacterized protein</fullName>
    </submittedName>
</protein>
<organism evidence="1 2">
    <name type="scientific">Thelephora ganbajun</name>
    <name type="common">Ganba fungus</name>
    <dbReference type="NCBI Taxonomy" id="370292"/>
    <lineage>
        <taxon>Eukaryota</taxon>
        <taxon>Fungi</taxon>
        <taxon>Dikarya</taxon>
        <taxon>Basidiomycota</taxon>
        <taxon>Agaricomycotina</taxon>
        <taxon>Agaricomycetes</taxon>
        <taxon>Thelephorales</taxon>
        <taxon>Thelephoraceae</taxon>
        <taxon>Thelephora</taxon>
    </lineage>
</organism>
<dbReference type="EMBL" id="MU118190">
    <property type="protein sequence ID" value="KAF9643758.1"/>
    <property type="molecule type" value="Genomic_DNA"/>
</dbReference>
<keyword evidence="2" id="KW-1185">Reference proteome</keyword>
<reference evidence="1" key="2">
    <citation type="journal article" date="2020" name="Nat. Commun.">
        <title>Large-scale genome sequencing of mycorrhizal fungi provides insights into the early evolution of symbiotic traits.</title>
        <authorList>
            <person name="Miyauchi S."/>
            <person name="Kiss E."/>
            <person name="Kuo A."/>
            <person name="Drula E."/>
            <person name="Kohler A."/>
            <person name="Sanchez-Garcia M."/>
            <person name="Morin E."/>
            <person name="Andreopoulos B."/>
            <person name="Barry K.W."/>
            <person name="Bonito G."/>
            <person name="Buee M."/>
            <person name="Carver A."/>
            <person name="Chen C."/>
            <person name="Cichocki N."/>
            <person name="Clum A."/>
            <person name="Culley D."/>
            <person name="Crous P.W."/>
            <person name="Fauchery L."/>
            <person name="Girlanda M."/>
            <person name="Hayes R.D."/>
            <person name="Keri Z."/>
            <person name="LaButti K."/>
            <person name="Lipzen A."/>
            <person name="Lombard V."/>
            <person name="Magnuson J."/>
            <person name="Maillard F."/>
            <person name="Murat C."/>
            <person name="Nolan M."/>
            <person name="Ohm R.A."/>
            <person name="Pangilinan J."/>
            <person name="Pereira M.F."/>
            <person name="Perotto S."/>
            <person name="Peter M."/>
            <person name="Pfister S."/>
            <person name="Riley R."/>
            <person name="Sitrit Y."/>
            <person name="Stielow J.B."/>
            <person name="Szollosi G."/>
            <person name="Zifcakova L."/>
            <person name="Stursova M."/>
            <person name="Spatafora J.W."/>
            <person name="Tedersoo L."/>
            <person name="Vaario L.M."/>
            <person name="Yamada A."/>
            <person name="Yan M."/>
            <person name="Wang P."/>
            <person name="Xu J."/>
            <person name="Bruns T."/>
            <person name="Baldrian P."/>
            <person name="Vilgalys R."/>
            <person name="Dunand C."/>
            <person name="Henrissat B."/>
            <person name="Grigoriev I.V."/>
            <person name="Hibbett D."/>
            <person name="Nagy L.G."/>
            <person name="Martin F.M."/>
        </authorList>
    </citation>
    <scope>NUCLEOTIDE SEQUENCE</scope>
    <source>
        <strain evidence="1">P2</strain>
    </source>
</reference>
<dbReference type="Proteomes" id="UP000886501">
    <property type="component" value="Unassembled WGS sequence"/>
</dbReference>
<proteinExistence type="predicted"/>
<reference evidence="1" key="1">
    <citation type="submission" date="2019-10" db="EMBL/GenBank/DDBJ databases">
        <authorList>
            <consortium name="DOE Joint Genome Institute"/>
            <person name="Kuo A."/>
            <person name="Miyauchi S."/>
            <person name="Kiss E."/>
            <person name="Drula E."/>
            <person name="Kohler A."/>
            <person name="Sanchez-Garcia M."/>
            <person name="Andreopoulos B."/>
            <person name="Barry K.W."/>
            <person name="Bonito G."/>
            <person name="Buee M."/>
            <person name="Carver A."/>
            <person name="Chen C."/>
            <person name="Cichocki N."/>
            <person name="Clum A."/>
            <person name="Culley D."/>
            <person name="Crous P.W."/>
            <person name="Fauchery L."/>
            <person name="Girlanda M."/>
            <person name="Hayes R."/>
            <person name="Keri Z."/>
            <person name="Labutti K."/>
            <person name="Lipzen A."/>
            <person name="Lombard V."/>
            <person name="Magnuson J."/>
            <person name="Maillard F."/>
            <person name="Morin E."/>
            <person name="Murat C."/>
            <person name="Nolan M."/>
            <person name="Ohm R."/>
            <person name="Pangilinan J."/>
            <person name="Pereira M."/>
            <person name="Perotto S."/>
            <person name="Peter M."/>
            <person name="Riley R."/>
            <person name="Sitrit Y."/>
            <person name="Stielow B."/>
            <person name="Szollosi G."/>
            <person name="Zifcakova L."/>
            <person name="Stursova M."/>
            <person name="Spatafora J.W."/>
            <person name="Tedersoo L."/>
            <person name="Vaario L.-M."/>
            <person name="Yamada A."/>
            <person name="Yan M."/>
            <person name="Wang P."/>
            <person name="Xu J."/>
            <person name="Bruns T."/>
            <person name="Baldrian P."/>
            <person name="Vilgalys R."/>
            <person name="Henrissat B."/>
            <person name="Grigoriev I.V."/>
            <person name="Hibbett D."/>
            <person name="Nagy L.G."/>
            <person name="Martin F.M."/>
        </authorList>
    </citation>
    <scope>NUCLEOTIDE SEQUENCE</scope>
    <source>
        <strain evidence="1">P2</strain>
    </source>
</reference>
<evidence type="ECO:0000313" key="1">
    <source>
        <dbReference type="EMBL" id="KAF9643758.1"/>
    </source>
</evidence>
<name>A0ACB6Z2T1_THEGA</name>
<evidence type="ECO:0000313" key="2">
    <source>
        <dbReference type="Proteomes" id="UP000886501"/>
    </source>
</evidence>